<evidence type="ECO:0000313" key="2">
    <source>
        <dbReference type="Proteomes" id="UP000050741"/>
    </source>
</evidence>
<dbReference type="Proteomes" id="UP000050741">
    <property type="component" value="Unassembled WGS sequence"/>
</dbReference>
<keyword evidence="1" id="KW-1133">Transmembrane helix</keyword>
<dbReference type="WBParaSite" id="GPLIN_000559300">
    <property type="protein sequence ID" value="GPLIN_000559300"/>
    <property type="gene ID" value="GPLIN_000559300"/>
</dbReference>
<feature type="transmembrane region" description="Helical" evidence="1">
    <location>
        <begin position="45"/>
        <end position="69"/>
    </location>
</feature>
<accession>A0A183BYA3</accession>
<keyword evidence="1" id="KW-0812">Transmembrane</keyword>
<dbReference type="AlphaFoldDB" id="A0A183BYA3"/>
<organism evidence="2 3">
    <name type="scientific">Globodera pallida</name>
    <name type="common">Potato cyst nematode worm</name>
    <name type="synonym">Heterodera pallida</name>
    <dbReference type="NCBI Taxonomy" id="36090"/>
    <lineage>
        <taxon>Eukaryota</taxon>
        <taxon>Metazoa</taxon>
        <taxon>Ecdysozoa</taxon>
        <taxon>Nematoda</taxon>
        <taxon>Chromadorea</taxon>
        <taxon>Rhabditida</taxon>
        <taxon>Tylenchina</taxon>
        <taxon>Tylenchomorpha</taxon>
        <taxon>Tylenchoidea</taxon>
        <taxon>Heteroderidae</taxon>
        <taxon>Heteroderinae</taxon>
        <taxon>Globodera</taxon>
    </lineage>
</organism>
<keyword evidence="2" id="KW-1185">Reference proteome</keyword>
<keyword evidence="1" id="KW-0472">Membrane</keyword>
<sequence>MSECDQFEQQSGGGGILLTRWLTGRNWFKRYNSDAVSHRRVRTGLGWVTAALFIVADIAGGGVVAIPVALLNSELGYNVCKMA</sequence>
<evidence type="ECO:0000313" key="3">
    <source>
        <dbReference type="WBParaSite" id="GPLIN_000559300"/>
    </source>
</evidence>
<protein>
    <submittedName>
        <fullName evidence="3">Aa_trans domain-containing protein</fullName>
    </submittedName>
</protein>
<name>A0A183BYA3_GLOPA</name>
<reference evidence="3" key="3">
    <citation type="submission" date="2016-06" db="UniProtKB">
        <authorList>
            <consortium name="WormBaseParasite"/>
        </authorList>
    </citation>
    <scope>IDENTIFICATION</scope>
</reference>
<reference evidence="2" key="2">
    <citation type="submission" date="2014-05" db="EMBL/GenBank/DDBJ databases">
        <title>The genome and life-stage specific transcriptomes of Globodera pallida elucidate key aspects of plant parasitism by a cyst nematode.</title>
        <authorList>
            <person name="Cotton J.A."/>
            <person name="Lilley C.J."/>
            <person name="Jones L.M."/>
            <person name="Kikuchi T."/>
            <person name="Reid A.J."/>
            <person name="Thorpe P."/>
            <person name="Tsai I.J."/>
            <person name="Beasley H."/>
            <person name="Blok V."/>
            <person name="Cock P.J.A."/>
            <person name="Van den Akker S.E."/>
            <person name="Holroyd N."/>
            <person name="Hunt M."/>
            <person name="Mantelin S."/>
            <person name="Naghra H."/>
            <person name="Pain A."/>
            <person name="Palomares-Rius J.E."/>
            <person name="Zarowiecki M."/>
            <person name="Berriman M."/>
            <person name="Jones J.T."/>
            <person name="Urwin P.E."/>
        </authorList>
    </citation>
    <scope>NUCLEOTIDE SEQUENCE [LARGE SCALE GENOMIC DNA]</scope>
    <source>
        <strain evidence="2">Lindley</strain>
    </source>
</reference>
<reference evidence="2" key="1">
    <citation type="submission" date="2013-12" db="EMBL/GenBank/DDBJ databases">
        <authorList>
            <person name="Aslett M."/>
        </authorList>
    </citation>
    <scope>NUCLEOTIDE SEQUENCE [LARGE SCALE GENOMIC DNA]</scope>
    <source>
        <strain evidence="2">Lindley</strain>
    </source>
</reference>
<proteinExistence type="predicted"/>
<evidence type="ECO:0000256" key="1">
    <source>
        <dbReference type="SAM" id="Phobius"/>
    </source>
</evidence>